<comment type="subcellular location">
    <subcellularLocation>
        <location evidence="2">Cytoplasm</location>
        <location evidence="2">Cytoskeleton</location>
        <location evidence="2">Microtubule organizing center</location>
        <location evidence="2">Centrosome</location>
    </subcellularLocation>
    <subcellularLocation>
        <location evidence="3">Cytoplasm</location>
        <location evidence="3">Perinuclear region</location>
    </subcellularLocation>
</comment>
<evidence type="ECO:0000256" key="11">
    <source>
        <dbReference type="ARBA" id="ARBA00022771"/>
    </source>
</evidence>
<comment type="catalytic activity">
    <reaction evidence="1">
        <text>Thiol-dependent hydrolysis of ester, thioester, amide, peptide and isopeptide bonds formed by the C-terminal Gly of ubiquitin (a 76-residue protein attached to proteins as an intracellular targeting signal).</text>
        <dbReference type="EC" id="3.4.19.12"/>
    </reaction>
</comment>
<dbReference type="EC" id="3.4.19.12" evidence="5"/>
<evidence type="ECO:0000256" key="14">
    <source>
        <dbReference type="ARBA" id="ARBA00022833"/>
    </source>
</evidence>
<evidence type="ECO:0000313" key="21">
    <source>
        <dbReference type="EnsemblMetazoa" id="G27982.1:cds"/>
    </source>
</evidence>
<evidence type="ECO:0000256" key="2">
    <source>
        <dbReference type="ARBA" id="ARBA00004300"/>
    </source>
</evidence>
<evidence type="ECO:0000256" key="3">
    <source>
        <dbReference type="ARBA" id="ARBA00004556"/>
    </source>
</evidence>
<dbReference type="InterPro" id="IPR035927">
    <property type="entry name" value="DUSP-like_sf"/>
</dbReference>
<evidence type="ECO:0000256" key="15">
    <source>
        <dbReference type="ARBA" id="ARBA00023212"/>
    </source>
</evidence>
<feature type="compositionally biased region" description="Basic and acidic residues" evidence="17">
    <location>
        <begin position="952"/>
        <end position="982"/>
    </location>
</feature>
<keyword evidence="7" id="KW-0254">Endocytosis</keyword>
<dbReference type="SUPFAM" id="SSF57850">
    <property type="entry name" value="RING/U-box"/>
    <property type="match status" value="1"/>
</dbReference>
<feature type="compositionally biased region" description="Basic and acidic residues" evidence="17">
    <location>
        <begin position="903"/>
        <end position="916"/>
    </location>
</feature>
<evidence type="ECO:0000256" key="4">
    <source>
        <dbReference type="ARBA" id="ARBA00008269"/>
    </source>
</evidence>
<dbReference type="SMART" id="SM00290">
    <property type="entry name" value="ZnF_UBP"/>
    <property type="match status" value="1"/>
</dbReference>
<dbReference type="GO" id="GO:0048471">
    <property type="term" value="C:perinuclear region of cytoplasm"/>
    <property type="evidence" value="ECO:0007669"/>
    <property type="project" value="UniProtKB-SubCell"/>
</dbReference>
<evidence type="ECO:0000256" key="13">
    <source>
        <dbReference type="ARBA" id="ARBA00022801"/>
    </source>
</evidence>
<dbReference type="InterPro" id="IPR050185">
    <property type="entry name" value="Ub_carboxyl-term_hydrolase"/>
</dbReference>
<feature type="domain" description="UBP-type" evidence="19">
    <location>
        <begin position="6"/>
        <end position="111"/>
    </location>
</feature>
<dbReference type="InterPro" id="IPR038765">
    <property type="entry name" value="Papain-like_cys_pep_sf"/>
</dbReference>
<dbReference type="Pfam" id="PF00443">
    <property type="entry name" value="UCH"/>
    <property type="match status" value="1"/>
</dbReference>
<keyword evidence="11 16" id="KW-0863">Zinc-finger</keyword>
<dbReference type="Gene3D" id="3.30.40.10">
    <property type="entry name" value="Zinc/RING finger domain, C3HC4 (zinc finger)"/>
    <property type="match status" value="1"/>
</dbReference>
<dbReference type="SUPFAM" id="SSF54001">
    <property type="entry name" value="Cysteine proteinases"/>
    <property type="match status" value="1"/>
</dbReference>
<keyword evidence="9" id="KW-0479">Metal-binding</keyword>
<evidence type="ECO:0000259" key="18">
    <source>
        <dbReference type="PROSITE" id="PS50235"/>
    </source>
</evidence>
<dbReference type="PROSITE" id="PS51283">
    <property type="entry name" value="DUSP"/>
    <property type="match status" value="2"/>
</dbReference>
<feature type="region of interest" description="Disordered" evidence="17">
    <location>
        <begin position="868"/>
        <end position="1016"/>
    </location>
</feature>
<evidence type="ECO:0000256" key="10">
    <source>
        <dbReference type="ARBA" id="ARBA00022737"/>
    </source>
</evidence>
<keyword evidence="15" id="KW-0206">Cytoskeleton</keyword>
<dbReference type="CDD" id="cd02674">
    <property type="entry name" value="Peptidase_C19R"/>
    <property type="match status" value="1"/>
</dbReference>
<dbReference type="PANTHER" id="PTHR21646:SF86">
    <property type="entry name" value="UBIQUITIN CARBOXYL-TERMINAL HYDROLASE"/>
    <property type="match status" value="1"/>
</dbReference>
<dbReference type="Proteomes" id="UP000005408">
    <property type="component" value="Unassembled WGS sequence"/>
</dbReference>
<dbReference type="PROSITE" id="PS50271">
    <property type="entry name" value="ZF_UBP"/>
    <property type="match status" value="1"/>
</dbReference>
<dbReference type="SMART" id="SM00695">
    <property type="entry name" value="DUSP"/>
    <property type="match status" value="2"/>
</dbReference>
<evidence type="ECO:0000256" key="9">
    <source>
        <dbReference type="ARBA" id="ARBA00022723"/>
    </source>
</evidence>
<evidence type="ECO:0000259" key="20">
    <source>
        <dbReference type="PROSITE" id="PS51283"/>
    </source>
</evidence>
<keyword evidence="22" id="KW-1185">Reference proteome</keyword>
<dbReference type="InterPro" id="IPR006615">
    <property type="entry name" value="Pept_C19_DUSP"/>
</dbReference>
<dbReference type="InterPro" id="IPR001394">
    <property type="entry name" value="Peptidase_C19_UCH"/>
</dbReference>
<keyword evidence="13" id="KW-0378">Hydrolase</keyword>
<evidence type="ECO:0000313" key="22">
    <source>
        <dbReference type="Proteomes" id="UP000005408"/>
    </source>
</evidence>
<dbReference type="GO" id="GO:0016579">
    <property type="term" value="P:protein deubiquitination"/>
    <property type="evidence" value="ECO:0007669"/>
    <property type="project" value="InterPro"/>
</dbReference>
<dbReference type="InterPro" id="IPR028889">
    <property type="entry name" value="USP"/>
</dbReference>
<dbReference type="InterPro" id="IPR013083">
    <property type="entry name" value="Znf_RING/FYVE/PHD"/>
</dbReference>
<dbReference type="Pfam" id="PF06337">
    <property type="entry name" value="DUSP"/>
    <property type="match status" value="2"/>
</dbReference>
<dbReference type="EnsemblMetazoa" id="G27982.1">
    <property type="protein sequence ID" value="G27982.1:cds"/>
    <property type="gene ID" value="G27982"/>
</dbReference>
<evidence type="ECO:0000256" key="1">
    <source>
        <dbReference type="ARBA" id="ARBA00000707"/>
    </source>
</evidence>
<feature type="region of interest" description="Disordered" evidence="17">
    <location>
        <begin position="123"/>
        <end position="165"/>
    </location>
</feature>
<keyword evidence="12" id="KW-0833">Ubl conjugation pathway</keyword>
<dbReference type="OMA" id="IDQDDEC"/>
<sequence>MPAKTSACPHVNVVDSVTWEELRRKQQGPVSCFTCKVSTSNLWLCLVGSCQYVGCGESYSDHSSAHSDEYQHYLTINLTTLRIWCYRCESEVFPSRNTPTFIIPENSASVPIKKDCDMLEDGMSSLPSSGSRSRKLGSDSSPYRSISAGEESDSEGEDENMKPRGLTGLQNLGNTCYLNAAVQALSNCPPLTRFFLDCSAYVRPERSPMLSKNYMKLVNEIWHKKRPSYVIPNGVVTGIKVVHPMFRGYSQQDAQEFLRCFMDQIHEELKQPLVTDDDDDEETSGDKTETNHHRQLSGDSNSSTQSEECYESCDSGNSSEKNLTDSTLLNKENQNQCPNSIVSGGKTYIQVNNSDQDSGAGDSIASKDSDTQSNKMMKQGGRGKEPSDGGKGDTEKSSSRTRKFSENVDSKKSQYSSKASLGPKGNKKNVQYRSVISDIFDGKILSSVQCLTCERISTTKETFQDLSLPIPTKDHLHMLHGHNTSTLTKVGACGEAKQGWFSWMFGWMRNWFIGPTITLQDCLAAFFSADELKGDNMYSCEKCKKLRNGLKFSRVLELPEILCIHLKRFRHEFYSSKISSYVSFPLDSLDMKKYLHRDCSSQVTVFDLHAVICHHGTAGGGHYTAYCLNYLNDQWYEFDDQYVTEVEVGQVINCEAYVLFYRKRNDDMVPLRQKAMQLIEAREPSLMEFFISKQWINKFNTFAEPGPISNDDFLCKHGGVPPHKINHVDDLVIAFNQSLWEFLHQRFGGGPVCNHLIPCTTCQEELEKLQFRQKSEMDQFIQLNDKFHEDDGPSVIYAISMAWFKDWENFVRGKSDTPPGPIENQRISYTKGGQTYLKTNSDHGQLTAETWKFLHKIYGGGPELFIKQNRGNLGGQSPPVTHKSSSSSALGKSGGYRGSSQGDIEREADRPSKQEVREEENMEVNDCTKGQEEAAPSLEQDSEGGEQNTEVEQTREVEQNTEVEQTREVEQNTKVEQTREVEQNIETESEQIKDRKITQDSQSADTHNSTEHQKID</sequence>
<evidence type="ECO:0000256" key="6">
    <source>
        <dbReference type="ARBA" id="ARBA00022490"/>
    </source>
</evidence>
<dbReference type="PROSITE" id="PS00973">
    <property type="entry name" value="USP_2"/>
    <property type="match status" value="1"/>
</dbReference>
<dbReference type="GO" id="GO:0008270">
    <property type="term" value="F:zinc ion binding"/>
    <property type="evidence" value="ECO:0007669"/>
    <property type="project" value="UniProtKB-KW"/>
</dbReference>
<dbReference type="InterPro" id="IPR018200">
    <property type="entry name" value="USP_CS"/>
</dbReference>
<feature type="compositionally biased region" description="Polar residues" evidence="17">
    <location>
        <begin position="297"/>
        <end position="307"/>
    </location>
</feature>
<dbReference type="GO" id="GO:0006897">
    <property type="term" value="P:endocytosis"/>
    <property type="evidence" value="ECO:0007669"/>
    <property type="project" value="UniProtKB-KW"/>
</dbReference>
<evidence type="ECO:0000256" key="16">
    <source>
        <dbReference type="PROSITE-ProRule" id="PRU00502"/>
    </source>
</evidence>
<accession>A0A8W8LGV7</accession>
<keyword evidence="6" id="KW-0963">Cytoplasm</keyword>
<evidence type="ECO:0000259" key="19">
    <source>
        <dbReference type="PROSITE" id="PS50271"/>
    </source>
</evidence>
<dbReference type="Gene3D" id="3.30.2230.10">
    <property type="entry name" value="DUSP-like"/>
    <property type="match status" value="2"/>
</dbReference>
<evidence type="ECO:0000256" key="17">
    <source>
        <dbReference type="SAM" id="MobiDB-lite"/>
    </source>
</evidence>
<proteinExistence type="inferred from homology"/>
<feature type="region of interest" description="Disordered" evidence="17">
    <location>
        <begin position="271"/>
        <end position="321"/>
    </location>
</feature>
<dbReference type="SUPFAM" id="SSF143791">
    <property type="entry name" value="DUSP-like"/>
    <property type="match status" value="2"/>
</dbReference>
<dbReference type="FunFam" id="3.30.2230.10:FF:000001">
    <property type="entry name" value="Ubiquitinyl hydrolase 1"/>
    <property type="match status" value="1"/>
</dbReference>
<dbReference type="AlphaFoldDB" id="A0A8W8LGV7"/>
<dbReference type="PANTHER" id="PTHR21646">
    <property type="entry name" value="UBIQUITIN CARBOXYL-TERMINAL HYDROLASE"/>
    <property type="match status" value="1"/>
</dbReference>
<keyword evidence="8" id="KW-0645">Protease</keyword>
<feature type="domain" description="DUSP" evidence="20">
    <location>
        <begin position="666"/>
        <end position="759"/>
    </location>
</feature>
<evidence type="ECO:0000256" key="8">
    <source>
        <dbReference type="ARBA" id="ARBA00022670"/>
    </source>
</evidence>
<dbReference type="Gene3D" id="3.90.70.10">
    <property type="entry name" value="Cysteine proteinases"/>
    <property type="match status" value="2"/>
</dbReference>
<keyword evidence="14" id="KW-0862">Zinc</keyword>
<name>A0A8W8LGV7_MAGGI</name>
<dbReference type="InterPro" id="IPR001607">
    <property type="entry name" value="Znf_UBP"/>
</dbReference>
<evidence type="ECO:0000256" key="7">
    <source>
        <dbReference type="ARBA" id="ARBA00022583"/>
    </source>
</evidence>
<reference evidence="21" key="1">
    <citation type="submission" date="2022-08" db="UniProtKB">
        <authorList>
            <consortium name="EnsemblMetazoa"/>
        </authorList>
    </citation>
    <scope>IDENTIFICATION</scope>
    <source>
        <strain evidence="21">05x7-T-G4-1.051#20</strain>
    </source>
</reference>
<feature type="region of interest" description="Disordered" evidence="17">
    <location>
        <begin position="349"/>
        <end position="427"/>
    </location>
</feature>
<dbReference type="PROSITE" id="PS00972">
    <property type="entry name" value="USP_1"/>
    <property type="match status" value="1"/>
</dbReference>
<dbReference type="PROSITE" id="PS50235">
    <property type="entry name" value="USP_3"/>
    <property type="match status" value="1"/>
</dbReference>
<protein>
    <recommendedName>
        <fullName evidence="5">ubiquitinyl hydrolase 1</fullName>
        <ecNumber evidence="5">3.4.19.12</ecNumber>
    </recommendedName>
</protein>
<dbReference type="GO" id="GO:0004843">
    <property type="term" value="F:cysteine-type deubiquitinase activity"/>
    <property type="evidence" value="ECO:0007669"/>
    <property type="project" value="UniProtKB-EC"/>
</dbReference>
<feature type="compositionally biased region" description="Basic and acidic residues" evidence="17">
    <location>
        <begin position="382"/>
        <end position="412"/>
    </location>
</feature>
<evidence type="ECO:0000256" key="5">
    <source>
        <dbReference type="ARBA" id="ARBA00012759"/>
    </source>
</evidence>
<dbReference type="GO" id="GO:0005813">
    <property type="term" value="C:centrosome"/>
    <property type="evidence" value="ECO:0007669"/>
    <property type="project" value="UniProtKB-SubCell"/>
</dbReference>
<comment type="similarity">
    <text evidence="4">Belongs to the peptidase C19 family. USP20/USP33 subfamily.</text>
</comment>
<dbReference type="Pfam" id="PF02148">
    <property type="entry name" value="zf-UBP"/>
    <property type="match status" value="1"/>
</dbReference>
<feature type="domain" description="USP" evidence="18">
    <location>
        <begin position="167"/>
        <end position="664"/>
    </location>
</feature>
<dbReference type="OrthoDB" id="73004at2759"/>
<organism evidence="21 22">
    <name type="scientific">Magallana gigas</name>
    <name type="common">Pacific oyster</name>
    <name type="synonym">Crassostrea gigas</name>
    <dbReference type="NCBI Taxonomy" id="29159"/>
    <lineage>
        <taxon>Eukaryota</taxon>
        <taxon>Metazoa</taxon>
        <taxon>Spiralia</taxon>
        <taxon>Lophotrochozoa</taxon>
        <taxon>Mollusca</taxon>
        <taxon>Bivalvia</taxon>
        <taxon>Autobranchia</taxon>
        <taxon>Pteriomorphia</taxon>
        <taxon>Ostreida</taxon>
        <taxon>Ostreoidea</taxon>
        <taxon>Ostreidae</taxon>
        <taxon>Magallana</taxon>
    </lineage>
</organism>
<feature type="domain" description="DUSP" evidence="20">
    <location>
        <begin position="768"/>
        <end position="870"/>
    </location>
</feature>
<evidence type="ECO:0000256" key="12">
    <source>
        <dbReference type="ARBA" id="ARBA00022786"/>
    </source>
</evidence>
<keyword evidence="10" id="KW-0677">Repeat</keyword>
<dbReference type="EnsemblMetazoa" id="G27982.3">
    <property type="protein sequence ID" value="G27982.3:cds"/>
    <property type="gene ID" value="G27982"/>
</dbReference>
<dbReference type="GO" id="GO:0006508">
    <property type="term" value="P:proteolysis"/>
    <property type="evidence" value="ECO:0007669"/>
    <property type="project" value="UniProtKB-KW"/>
</dbReference>